<organism evidence="1 2">
    <name type="scientific">Prorocentrum cordatum</name>
    <dbReference type="NCBI Taxonomy" id="2364126"/>
    <lineage>
        <taxon>Eukaryota</taxon>
        <taxon>Sar</taxon>
        <taxon>Alveolata</taxon>
        <taxon>Dinophyceae</taxon>
        <taxon>Prorocentrales</taxon>
        <taxon>Prorocentraceae</taxon>
        <taxon>Prorocentrum</taxon>
    </lineage>
</organism>
<accession>A0ABN9QBC7</accession>
<name>A0ABN9QBC7_9DINO</name>
<protein>
    <submittedName>
        <fullName evidence="1">Uncharacterized protein</fullName>
    </submittedName>
</protein>
<evidence type="ECO:0000313" key="1">
    <source>
        <dbReference type="EMBL" id="CAK0803207.1"/>
    </source>
</evidence>
<dbReference type="Proteomes" id="UP001189429">
    <property type="component" value="Unassembled WGS sequence"/>
</dbReference>
<dbReference type="EMBL" id="CAUYUJ010002974">
    <property type="protein sequence ID" value="CAK0803207.1"/>
    <property type="molecule type" value="Genomic_DNA"/>
</dbReference>
<keyword evidence="2" id="KW-1185">Reference proteome</keyword>
<evidence type="ECO:0000313" key="2">
    <source>
        <dbReference type="Proteomes" id="UP001189429"/>
    </source>
</evidence>
<gene>
    <name evidence="1" type="ORF">PCOR1329_LOCUS10482</name>
</gene>
<comment type="caution">
    <text evidence="1">The sequence shown here is derived from an EMBL/GenBank/DDBJ whole genome shotgun (WGS) entry which is preliminary data.</text>
</comment>
<feature type="non-terminal residue" evidence="1">
    <location>
        <position position="1"/>
    </location>
</feature>
<reference evidence="1" key="1">
    <citation type="submission" date="2023-10" db="EMBL/GenBank/DDBJ databases">
        <authorList>
            <person name="Chen Y."/>
            <person name="Shah S."/>
            <person name="Dougan E. K."/>
            <person name="Thang M."/>
            <person name="Chan C."/>
        </authorList>
    </citation>
    <scope>NUCLEOTIDE SEQUENCE [LARGE SCALE GENOMIC DNA]</scope>
</reference>
<sequence>YLDELLLDVREHFLSDRLREVMQEGSNFDLAALTGTQRTRNGVEVGNESTQPSVVLACGGHALGHTDAASCTKESLADRLQLSERCCYDLPYYGKVEGHRWRDLDNVCNRQRCWAVIVELERRGFACELEGDVDSGLVLSVGLGLDWSAGEQASPGACRGGARTHGCLTLAV</sequence>
<proteinExistence type="predicted"/>